<organism evidence="4 5">
    <name type="scientific">Delftia lacustris</name>
    <dbReference type="NCBI Taxonomy" id="558537"/>
    <lineage>
        <taxon>Bacteria</taxon>
        <taxon>Pseudomonadati</taxon>
        <taxon>Pseudomonadota</taxon>
        <taxon>Betaproteobacteria</taxon>
        <taxon>Burkholderiales</taxon>
        <taxon>Comamonadaceae</taxon>
        <taxon>Delftia</taxon>
    </lineage>
</organism>
<evidence type="ECO:0000256" key="1">
    <source>
        <dbReference type="SAM" id="MobiDB-lite"/>
    </source>
</evidence>
<evidence type="ECO:0000313" key="5">
    <source>
        <dbReference type="Proteomes" id="UP000183417"/>
    </source>
</evidence>
<dbReference type="Proteomes" id="UP000183417">
    <property type="component" value="Unassembled WGS sequence"/>
</dbReference>
<dbReference type="AlphaFoldDB" id="A0A1H3SAN9"/>
<name>A0A1H3SAN9_9BURK</name>
<dbReference type="RefSeq" id="WP_016446973.1">
    <property type="nucleotide sequence ID" value="NZ_CP065748.1"/>
</dbReference>
<proteinExistence type="predicted"/>
<sequence length="135" mass="13637">MPHEFVHTTTLARRLALGVAASSLLTLAACSGETSSQRAGFPMAEVPRFNQPPPDKPLLGQPVITAEQVMPHAKGDPHEPLPAAAPLPARASEPASGSGATNKEDAGGVNPAAGQAAAITDGQGEGSKYELGAPK</sequence>
<dbReference type="EMBL" id="CP065748">
    <property type="protein sequence ID" value="QPS82456.1"/>
    <property type="molecule type" value="Genomic_DNA"/>
</dbReference>
<dbReference type="KEGG" id="dla:I6G47_05080"/>
<gene>
    <name evidence="3" type="ORF">I6G47_05080</name>
    <name evidence="4" type="ORF">SAMN05421547_11935</name>
</gene>
<evidence type="ECO:0008006" key="7">
    <source>
        <dbReference type="Google" id="ProtNLM"/>
    </source>
</evidence>
<evidence type="ECO:0000313" key="6">
    <source>
        <dbReference type="Proteomes" id="UP000595064"/>
    </source>
</evidence>
<evidence type="ECO:0000256" key="2">
    <source>
        <dbReference type="SAM" id="SignalP"/>
    </source>
</evidence>
<feature type="region of interest" description="Disordered" evidence="1">
    <location>
        <begin position="69"/>
        <end position="135"/>
    </location>
</feature>
<accession>A0A1H3SAN9</accession>
<evidence type="ECO:0000313" key="4">
    <source>
        <dbReference type="EMBL" id="SDZ35004.1"/>
    </source>
</evidence>
<feature type="compositionally biased region" description="Low complexity" evidence="1">
    <location>
        <begin position="81"/>
        <end position="96"/>
    </location>
</feature>
<dbReference type="EMBL" id="FNPE01000019">
    <property type="protein sequence ID" value="SDZ35004.1"/>
    <property type="molecule type" value="Genomic_DNA"/>
</dbReference>
<protein>
    <recommendedName>
        <fullName evidence="7">Beta-barrel assembly machine subunit BamF</fullName>
    </recommendedName>
</protein>
<dbReference type="GeneID" id="94692241"/>
<feature type="chain" id="PRO_5044558529" description="Beta-barrel assembly machine subunit BamF" evidence="2">
    <location>
        <begin position="29"/>
        <end position="135"/>
    </location>
</feature>
<dbReference type="Proteomes" id="UP000595064">
    <property type="component" value="Chromosome"/>
</dbReference>
<keyword evidence="6" id="KW-1185">Reference proteome</keyword>
<feature type="signal peptide" evidence="2">
    <location>
        <begin position="1"/>
        <end position="28"/>
    </location>
</feature>
<reference evidence="4 5" key="1">
    <citation type="submission" date="2016-10" db="EMBL/GenBank/DDBJ databases">
        <authorList>
            <person name="de Groot N.N."/>
        </authorList>
    </citation>
    <scope>NUCLEOTIDE SEQUENCE [LARGE SCALE GENOMIC DNA]</scope>
    <source>
        <strain evidence="4 5">LMG 24775</strain>
    </source>
</reference>
<reference evidence="3 6" key="2">
    <citation type="submission" date="2020-12" db="EMBL/GenBank/DDBJ databases">
        <title>FDA dAtabase for Regulatory Grade micrObial Sequences (FDA-ARGOS): Supporting development and validation of Infectious Disease Dx tests.</title>
        <authorList>
            <person name="Sproer C."/>
            <person name="Gronow S."/>
            <person name="Severitt S."/>
            <person name="Schroder I."/>
            <person name="Tallon L."/>
            <person name="Sadzewicz L."/>
            <person name="Zhao X."/>
            <person name="Boylan J."/>
            <person name="Ott S."/>
            <person name="Bowen H."/>
            <person name="Vavikolanu K."/>
            <person name="Mehta A."/>
            <person name="Aluvathingal J."/>
            <person name="Nadendla S."/>
            <person name="Lowell S."/>
            <person name="Myers T."/>
            <person name="Yan Y."/>
            <person name="Sichtig H."/>
        </authorList>
    </citation>
    <scope>NUCLEOTIDE SEQUENCE [LARGE SCALE GENOMIC DNA]</scope>
    <source>
        <strain evidence="3 6">FDAARGOS_890</strain>
    </source>
</reference>
<evidence type="ECO:0000313" key="3">
    <source>
        <dbReference type="EMBL" id="QPS82456.1"/>
    </source>
</evidence>
<keyword evidence="2" id="KW-0732">Signal</keyword>